<sequence length="80" mass="9249">MEIVITGDVHKVYFTYLNFADFTAMASIRWGLLKSQISQSMNSDFRFLEIFMFFTFAVVEEYGSLNRAQTIGFALCQLLN</sequence>
<dbReference type="AlphaFoldDB" id="A0A915L2B8"/>
<evidence type="ECO:0000313" key="1">
    <source>
        <dbReference type="Proteomes" id="UP000887565"/>
    </source>
</evidence>
<dbReference type="WBParaSite" id="nRc.2.0.1.t45218-RA">
    <property type="protein sequence ID" value="nRc.2.0.1.t45218-RA"/>
    <property type="gene ID" value="nRc.2.0.1.g45218"/>
</dbReference>
<evidence type="ECO:0000313" key="2">
    <source>
        <dbReference type="WBParaSite" id="nRc.2.0.1.t45218-RA"/>
    </source>
</evidence>
<organism evidence="1 2">
    <name type="scientific">Romanomermis culicivorax</name>
    <name type="common">Nematode worm</name>
    <dbReference type="NCBI Taxonomy" id="13658"/>
    <lineage>
        <taxon>Eukaryota</taxon>
        <taxon>Metazoa</taxon>
        <taxon>Ecdysozoa</taxon>
        <taxon>Nematoda</taxon>
        <taxon>Enoplea</taxon>
        <taxon>Dorylaimia</taxon>
        <taxon>Mermithida</taxon>
        <taxon>Mermithoidea</taxon>
        <taxon>Mermithidae</taxon>
        <taxon>Romanomermis</taxon>
    </lineage>
</organism>
<dbReference type="Proteomes" id="UP000887565">
    <property type="component" value="Unplaced"/>
</dbReference>
<accession>A0A915L2B8</accession>
<reference evidence="2" key="1">
    <citation type="submission" date="2022-11" db="UniProtKB">
        <authorList>
            <consortium name="WormBaseParasite"/>
        </authorList>
    </citation>
    <scope>IDENTIFICATION</scope>
</reference>
<protein>
    <submittedName>
        <fullName evidence="2">Uncharacterized protein</fullName>
    </submittedName>
</protein>
<name>A0A915L2B8_ROMCU</name>
<keyword evidence="1" id="KW-1185">Reference proteome</keyword>
<proteinExistence type="predicted"/>